<dbReference type="Gene3D" id="3.40.50.1820">
    <property type="entry name" value="alpha/beta hydrolase"/>
    <property type="match status" value="2"/>
</dbReference>
<keyword evidence="6" id="KW-0442">Lipid degradation</keyword>
<protein>
    <recommendedName>
        <fullName evidence="8">Fungal lipase-type domain-containing protein</fullName>
    </recommendedName>
</protein>
<keyword evidence="2" id="KW-0150">Chloroplast</keyword>
<evidence type="ECO:0000256" key="2">
    <source>
        <dbReference type="ARBA" id="ARBA00022528"/>
    </source>
</evidence>
<evidence type="ECO:0000256" key="5">
    <source>
        <dbReference type="ARBA" id="ARBA00022946"/>
    </source>
</evidence>
<evidence type="ECO:0000313" key="9">
    <source>
        <dbReference type="EMBL" id="KIZ04593.1"/>
    </source>
</evidence>
<evidence type="ECO:0000256" key="4">
    <source>
        <dbReference type="ARBA" id="ARBA00022801"/>
    </source>
</evidence>
<organism evidence="9 10">
    <name type="scientific">Monoraphidium neglectum</name>
    <dbReference type="NCBI Taxonomy" id="145388"/>
    <lineage>
        <taxon>Eukaryota</taxon>
        <taxon>Viridiplantae</taxon>
        <taxon>Chlorophyta</taxon>
        <taxon>core chlorophytes</taxon>
        <taxon>Chlorophyceae</taxon>
        <taxon>CS clade</taxon>
        <taxon>Sphaeropleales</taxon>
        <taxon>Selenastraceae</taxon>
        <taxon>Monoraphidium</taxon>
    </lineage>
</organism>
<evidence type="ECO:0000259" key="8">
    <source>
        <dbReference type="Pfam" id="PF01764"/>
    </source>
</evidence>
<dbReference type="GO" id="GO:0004620">
    <property type="term" value="F:phospholipase activity"/>
    <property type="evidence" value="ECO:0007669"/>
    <property type="project" value="UniProtKB-ARBA"/>
</dbReference>
<keyword evidence="7" id="KW-0443">Lipid metabolism</keyword>
<comment type="subcellular location">
    <subcellularLocation>
        <location evidence="1">Plastid</location>
        <location evidence="1">Chloroplast</location>
    </subcellularLocation>
</comment>
<dbReference type="GO" id="GO:0016042">
    <property type="term" value="P:lipid catabolic process"/>
    <property type="evidence" value="ECO:0007669"/>
    <property type="project" value="UniProtKB-KW"/>
</dbReference>
<accession>A0A0D2K210</accession>
<keyword evidence="4" id="KW-0378">Hydrolase</keyword>
<dbReference type="GeneID" id="25736247"/>
<evidence type="ECO:0000256" key="1">
    <source>
        <dbReference type="ARBA" id="ARBA00004229"/>
    </source>
</evidence>
<feature type="domain" description="Fungal lipase-type" evidence="8">
    <location>
        <begin position="193"/>
        <end position="348"/>
    </location>
</feature>
<dbReference type="SUPFAM" id="SSF53474">
    <property type="entry name" value="alpha/beta-Hydrolases"/>
    <property type="match status" value="2"/>
</dbReference>
<sequence length="867" mass="93948">MTWLLTPHHWPVSPGIGLFNKNVDQNNLVCSIGVNAVNKNVIATPQDTCKTPSLTGFGKQIEPPALSALTLPKSFANKPAPIQITGKGPAKYSLNAYKSLFNKEGATYNWLWHVSRNVKQFWSCSKQFNGSLSGYLVPKGWEPVGGTAAPGGGAPLEPGVYNVLESDGVSYPIMVILKQAVESPKPQKARQLVIAVRGTNTAPEWKLDLAYDRVSWKGRSFTGEAFAGNSFSGKSWTGETHKGFTFFFDALWPAVQAQLKALVVNGDTATGVNSITFAGHSLGGAISPLLALASAYYLKANKKTSVKISLVTFGAPQYANEAITKQLGSAVAVRRITFSYDIFTKLPCASPPKNKKDPTFAMPACNATDQLVNTGNPDGTLYWRDYSNFTGHFDFFPAQLPVDQDTRNLWEGGRLVDLTNSAQFALINYRNHVCSYVCIFSLESFNKNPVSNGLICSTGINTVNKILIGTPPASCRTPALTGYGKQVEPPALSALTLPKSFANKPAPIQITGKGPAKYSVNAFKGLFNKEGATYNWLWHVNRNIKYYWACSKQFNGSLTGYLVPKGWEPVGGTAASGRGAPLEPGLYNVLESDNVSYPIMAILKQAAEPSKPQKSRQLVIAVRGTNTTSEWKLDLAYDRVSWKGRSFTGEGFAGNSFSGKSWTGETHKGFTFFFDALWPAVQAQLKALVVNGDTATGVNSITFAGHSLGGAVAPMLALASAYYLKANKKTSVTISVVTFGAPQYANLALMKQLGKEVAVRRITYSYDLLTKLPCASPPTDKKDPTFAMPACSGPDMLVNTGNPDGTLYWRDYSNITGTFVFTPEQLPVDQATQNLWEANKLFDLTNKLAFKFASVTNHVCSYVCLIS</sequence>
<proteinExistence type="predicted"/>
<dbReference type="OrthoDB" id="508212at2759"/>
<dbReference type="GO" id="GO:0009507">
    <property type="term" value="C:chloroplast"/>
    <property type="evidence" value="ECO:0007669"/>
    <property type="project" value="UniProtKB-SubCell"/>
</dbReference>
<dbReference type="RefSeq" id="XP_013903612.1">
    <property type="nucleotide sequence ID" value="XM_014048158.1"/>
</dbReference>
<dbReference type="PANTHER" id="PTHR31403">
    <property type="entry name" value="PHOSPHOLIPASE A1-IBETA2, CHLOROPLASTIC"/>
    <property type="match status" value="1"/>
</dbReference>
<dbReference type="EMBL" id="KK100641">
    <property type="protein sequence ID" value="KIZ04593.1"/>
    <property type="molecule type" value="Genomic_DNA"/>
</dbReference>
<dbReference type="Proteomes" id="UP000054498">
    <property type="component" value="Unassembled WGS sequence"/>
</dbReference>
<evidence type="ECO:0000256" key="6">
    <source>
        <dbReference type="ARBA" id="ARBA00022963"/>
    </source>
</evidence>
<dbReference type="Pfam" id="PF01764">
    <property type="entry name" value="Lipase_3"/>
    <property type="match status" value="2"/>
</dbReference>
<dbReference type="CDD" id="cd00519">
    <property type="entry name" value="Lipase_3"/>
    <property type="match status" value="2"/>
</dbReference>
<feature type="domain" description="Fungal lipase-type" evidence="8">
    <location>
        <begin position="619"/>
        <end position="774"/>
    </location>
</feature>
<keyword evidence="5" id="KW-0809">Transit peptide</keyword>
<name>A0A0D2K210_9CHLO</name>
<dbReference type="InterPro" id="IPR002921">
    <property type="entry name" value="Fungal_lipase-type"/>
</dbReference>
<keyword evidence="3" id="KW-0934">Plastid</keyword>
<dbReference type="KEGG" id="mng:MNEG_3369"/>
<keyword evidence="10" id="KW-1185">Reference proteome</keyword>
<dbReference type="PANTHER" id="PTHR31403:SF7">
    <property type="entry name" value="PHOSPHOLIPASE A1-IGAMMA3, CHLOROPLASTIC"/>
    <property type="match status" value="1"/>
</dbReference>
<evidence type="ECO:0000256" key="3">
    <source>
        <dbReference type="ARBA" id="ARBA00022640"/>
    </source>
</evidence>
<dbReference type="InterPro" id="IPR029058">
    <property type="entry name" value="AB_hydrolase_fold"/>
</dbReference>
<reference evidence="9 10" key="1">
    <citation type="journal article" date="2013" name="BMC Genomics">
        <title>Reconstruction of the lipid metabolism for the microalga Monoraphidium neglectum from its genome sequence reveals characteristics suitable for biofuel production.</title>
        <authorList>
            <person name="Bogen C."/>
            <person name="Al-Dilaimi A."/>
            <person name="Albersmeier A."/>
            <person name="Wichmann J."/>
            <person name="Grundmann M."/>
            <person name="Rupp O."/>
            <person name="Lauersen K.J."/>
            <person name="Blifernez-Klassen O."/>
            <person name="Kalinowski J."/>
            <person name="Goesmann A."/>
            <person name="Mussgnug J.H."/>
            <person name="Kruse O."/>
        </authorList>
    </citation>
    <scope>NUCLEOTIDE SEQUENCE [LARGE SCALE GENOMIC DNA]</scope>
    <source>
        <strain evidence="9 10">SAG 48.87</strain>
    </source>
</reference>
<evidence type="ECO:0000313" key="10">
    <source>
        <dbReference type="Proteomes" id="UP000054498"/>
    </source>
</evidence>
<evidence type="ECO:0000256" key="7">
    <source>
        <dbReference type="ARBA" id="ARBA00023098"/>
    </source>
</evidence>
<gene>
    <name evidence="9" type="ORF">MNEG_3369</name>
</gene>
<dbReference type="AlphaFoldDB" id="A0A0D2K210"/>